<evidence type="ECO:0000256" key="5">
    <source>
        <dbReference type="ARBA" id="ARBA00023136"/>
    </source>
</evidence>
<dbReference type="InterPro" id="IPR036259">
    <property type="entry name" value="MFS_trans_sf"/>
</dbReference>
<comment type="subcellular location">
    <subcellularLocation>
        <location evidence="1">Cell membrane</location>
        <topology evidence="1">Multi-pass membrane protein</topology>
    </subcellularLocation>
</comment>
<feature type="transmembrane region" description="Helical" evidence="6">
    <location>
        <begin position="297"/>
        <end position="322"/>
    </location>
</feature>
<feature type="transmembrane region" description="Helical" evidence="6">
    <location>
        <begin position="141"/>
        <end position="160"/>
    </location>
</feature>
<comment type="caution">
    <text evidence="8">The sequence shown here is derived from an EMBL/GenBank/DDBJ whole genome shotgun (WGS) entry which is preliminary data.</text>
</comment>
<dbReference type="Gene3D" id="1.20.1250.20">
    <property type="entry name" value="MFS general substrate transporter like domains"/>
    <property type="match status" value="1"/>
</dbReference>
<dbReference type="PANTHER" id="PTHR43124:SF3">
    <property type="entry name" value="CHLORAMPHENICOL EFFLUX PUMP RV0191"/>
    <property type="match status" value="1"/>
</dbReference>
<dbReference type="InterPro" id="IPR011701">
    <property type="entry name" value="MFS"/>
</dbReference>
<evidence type="ECO:0000259" key="7">
    <source>
        <dbReference type="PROSITE" id="PS50850"/>
    </source>
</evidence>
<keyword evidence="5 6" id="KW-0472">Membrane</keyword>
<evidence type="ECO:0000256" key="2">
    <source>
        <dbReference type="ARBA" id="ARBA00022475"/>
    </source>
</evidence>
<feature type="transmembrane region" description="Helical" evidence="6">
    <location>
        <begin position="107"/>
        <end position="129"/>
    </location>
</feature>
<dbReference type="InterPro" id="IPR020846">
    <property type="entry name" value="MFS_dom"/>
</dbReference>
<evidence type="ECO:0000256" key="4">
    <source>
        <dbReference type="ARBA" id="ARBA00022989"/>
    </source>
</evidence>
<feature type="domain" description="Major facilitator superfamily (MFS) profile" evidence="7">
    <location>
        <begin position="16"/>
        <end position="389"/>
    </location>
</feature>
<feature type="transmembrane region" description="Helical" evidence="6">
    <location>
        <begin position="172"/>
        <end position="190"/>
    </location>
</feature>
<dbReference type="GO" id="GO:0022857">
    <property type="term" value="F:transmembrane transporter activity"/>
    <property type="evidence" value="ECO:0007669"/>
    <property type="project" value="InterPro"/>
</dbReference>
<name>A0A2T7B7P5_9ENTR</name>
<dbReference type="PANTHER" id="PTHR43124">
    <property type="entry name" value="PURINE EFFLUX PUMP PBUE"/>
    <property type="match status" value="1"/>
</dbReference>
<keyword evidence="3 6" id="KW-0812">Transmembrane</keyword>
<feature type="transmembrane region" description="Helical" evidence="6">
    <location>
        <begin position="54"/>
        <end position="74"/>
    </location>
</feature>
<gene>
    <name evidence="8" type="ORF">BS411_06285</name>
</gene>
<proteinExistence type="predicted"/>
<keyword evidence="2" id="KW-1003">Cell membrane</keyword>
<feature type="transmembrane region" description="Helical" evidence="6">
    <location>
        <begin position="272"/>
        <end position="291"/>
    </location>
</feature>
<evidence type="ECO:0000256" key="6">
    <source>
        <dbReference type="SAM" id="Phobius"/>
    </source>
</evidence>
<feature type="transmembrane region" description="Helical" evidence="6">
    <location>
        <begin position="366"/>
        <end position="385"/>
    </location>
</feature>
<keyword evidence="4 6" id="KW-1133">Transmembrane helix</keyword>
<dbReference type="InterPro" id="IPR050189">
    <property type="entry name" value="MFS_Efflux_Transporters"/>
</dbReference>
<evidence type="ECO:0000256" key="3">
    <source>
        <dbReference type="ARBA" id="ARBA00022692"/>
    </source>
</evidence>
<dbReference type="SUPFAM" id="SSF103473">
    <property type="entry name" value="MFS general substrate transporter"/>
    <property type="match status" value="1"/>
</dbReference>
<dbReference type="Pfam" id="PF07690">
    <property type="entry name" value="MFS_1"/>
    <property type="match status" value="1"/>
</dbReference>
<feature type="transmembrane region" description="Helical" evidence="6">
    <location>
        <begin position="81"/>
        <end position="101"/>
    </location>
</feature>
<sequence>MPLNTPIFNHNSLMRIALVVAFIQFTNALEYMALTPVFTFMADEFSVPVSFSGYVSGIYTLGAVISGIAAFYWVERFNKKQFLFMNMLLLGVLTFLCTVTTHFYTLLAIRFCAGLVGGTTMGVGMSILINYAPAQSRGKMLATVIASFSMVSIVGMPAVMFLCTHYDWRTSLWLISVLCLVCLPLIIFILPRDAVSSGVKAKLSFDTLTLFFASCNALVQFSPMLIIPILTPLMIHSMGAQESLLPLLFLSGGVAGYISTKITGIFTSRISAVALATLSTLLLVASLLIPVMGYQNVFVFIILFLGASYSRLVCASAVVVHYPADAQRASFSSLQTALMYLITSLAFFLSSLLLPDHAISPQDLNRLLVISALSAAGFPVMVVILQKKLAKRAVSHKASARRSTRAIKSFFSWL</sequence>
<reference evidence="8" key="1">
    <citation type="submission" date="2016-12" db="EMBL/GenBank/DDBJ databases">
        <title>Analysis of the Molecular Diversity Among Cronobacter Species Isolated from Filth Flies Using a Pan Genomic DNA Microarray.</title>
        <authorList>
            <person name="Pava-Ripoll M."/>
            <person name="Tall B."/>
            <person name="Farber J."/>
            <person name="Fanning S."/>
            <person name="Lehner A."/>
            <person name="Stephan R."/>
            <person name="Pagotto F."/>
            <person name="Iverson C."/>
            <person name="Ziobro G."/>
            <person name="Miller A."/>
            <person name="Pearson R."/>
            <person name="Yan Q."/>
            <person name="Kim M."/>
            <person name="Jeong S."/>
            <person name="Park J."/>
            <person name="Jun S."/>
            <person name="Choi H."/>
            <person name="Chung T."/>
            <person name="Yoo Y."/>
            <person name="Park E."/>
            <person name="Hwang S."/>
            <person name="Lee B."/>
            <person name="Sathyamoorthy V."/>
            <person name="Carter L."/>
            <person name="Mammel M."/>
            <person name="Jackson S."/>
            <person name="Kothary M."/>
            <person name="Patel I."/>
            <person name="Grim C."/>
            <person name="Gopinath G."/>
            <person name="Gangiredla J."/>
            <person name="Chase H."/>
        </authorList>
    </citation>
    <scope>NUCLEOTIDE SEQUENCE [LARGE SCALE GENOMIC DNA]</scope>
    <source>
        <strain evidence="8">MOD1-Sh41s</strain>
    </source>
</reference>
<feature type="transmembrane region" description="Helical" evidence="6">
    <location>
        <begin position="210"/>
        <end position="231"/>
    </location>
</feature>
<accession>A0A2T7B7P5</accession>
<dbReference type="PROSITE" id="PS50850">
    <property type="entry name" value="MFS"/>
    <property type="match status" value="1"/>
</dbReference>
<feature type="transmembrane region" description="Helical" evidence="6">
    <location>
        <begin position="334"/>
        <end position="354"/>
    </location>
</feature>
<dbReference type="EMBL" id="MSAG01000011">
    <property type="protein sequence ID" value="PUX24042.1"/>
    <property type="molecule type" value="Genomic_DNA"/>
</dbReference>
<dbReference type="AlphaFoldDB" id="A0A2T7B7P5"/>
<dbReference type="OrthoDB" id="6711882at2"/>
<evidence type="ECO:0000313" key="8">
    <source>
        <dbReference type="EMBL" id="PUX24042.1"/>
    </source>
</evidence>
<feature type="transmembrane region" description="Helical" evidence="6">
    <location>
        <begin position="12"/>
        <end position="34"/>
    </location>
</feature>
<protein>
    <submittedName>
        <fullName evidence="8">MFS transporter</fullName>
    </submittedName>
</protein>
<evidence type="ECO:0000256" key="1">
    <source>
        <dbReference type="ARBA" id="ARBA00004651"/>
    </source>
</evidence>
<organism evidence="8">
    <name type="scientific">Cronobacter turicensis</name>
    <dbReference type="NCBI Taxonomy" id="413502"/>
    <lineage>
        <taxon>Bacteria</taxon>
        <taxon>Pseudomonadati</taxon>
        <taxon>Pseudomonadota</taxon>
        <taxon>Gammaproteobacteria</taxon>
        <taxon>Enterobacterales</taxon>
        <taxon>Enterobacteriaceae</taxon>
        <taxon>Cronobacter</taxon>
    </lineage>
</organism>
<dbReference type="RefSeq" id="WP_075197873.1">
    <property type="nucleotide sequence ID" value="NZ_CP187984.1"/>
</dbReference>
<feature type="transmembrane region" description="Helical" evidence="6">
    <location>
        <begin position="243"/>
        <end position="260"/>
    </location>
</feature>
<dbReference type="GO" id="GO:0005886">
    <property type="term" value="C:plasma membrane"/>
    <property type="evidence" value="ECO:0007669"/>
    <property type="project" value="UniProtKB-SubCell"/>
</dbReference>